<evidence type="ECO:0000259" key="7">
    <source>
        <dbReference type="Pfam" id="PF02771"/>
    </source>
</evidence>
<dbReference type="AlphaFoldDB" id="A0A1T5A685"/>
<evidence type="ECO:0000256" key="1">
    <source>
        <dbReference type="ARBA" id="ARBA00001974"/>
    </source>
</evidence>
<dbReference type="Pfam" id="PF02771">
    <property type="entry name" value="Acyl-CoA_dh_N"/>
    <property type="match status" value="1"/>
</dbReference>
<dbReference type="InterPro" id="IPR037069">
    <property type="entry name" value="AcylCoA_DH/ox_N_sf"/>
</dbReference>
<protein>
    <submittedName>
        <fullName evidence="8">Acyl-CoA dehydrogenase</fullName>
    </submittedName>
</protein>
<dbReference type="STRING" id="439228.SAMN06295920_101642"/>
<evidence type="ECO:0000256" key="3">
    <source>
        <dbReference type="ARBA" id="ARBA00022630"/>
    </source>
</evidence>
<evidence type="ECO:0000259" key="6">
    <source>
        <dbReference type="Pfam" id="PF00441"/>
    </source>
</evidence>
<dbReference type="Proteomes" id="UP000189818">
    <property type="component" value="Unassembled WGS sequence"/>
</dbReference>
<dbReference type="OrthoDB" id="7328575at2"/>
<dbReference type="SUPFAM" id="SSF47203">
    <property type="entry name" value="Acyl-CoA dehydrogenase C-terminal domain-like"/>
    <property type="match status" value="1"/>
</dbReference>
<dbReference type="GO" id="GO:0003995">
    <property type="term" value="F:acyl-CoA dehydrogenase activity"/>
    <property type="evidence" value="ECO:0007669"/>
    <property type="project" value="TreeGrafter"/>
</dbReference>
<comment type="cofactor">
    <cofactor evidence="1">
        <name>FAD</name>
        <dbReference type="ChEBI" id="CHEBI:57692"/>
    </cofactor>
</comment>
<evidence type="ECO:0000313" key="8">
    <source>
        <dbReference type="EMBL" id="SKB30522.1"/>
    </source>
</evidence>
<evidence type="ECO:0000256" key="4">
    <source>
        <dbReference type="ARBA" id="ARBA00022827"/>
    </source>
</evidence>
<name>A0A1T5A685_9SPHN</name>
<evidence type="ECO:0000256" key="5">
    <source>
        <dbReference type="ARBA" id="ARBA00023002"/>
    </source>
</evidence>
<keyword evidence="5" id="KW-0560">Oxidoreductase</keyword>
<dbReference type="GO" id="GO:0050660">
    <property type="term" value="F:flavin adenine dinucleotide binding"/>
    <property type="evidence" value="ECO:0007669"/>
    <property type="project" value="InterPro"/>
</dbReference>
<dbReference type="Gene3D" id="2.40.110.10">
    <property type="entry name" value="Butyryl-CoA Dehydrogenase, subunit A, domain 2"/>
    <property type="match status" value="1"/>
</dbReference>
<keyword evidence="4" id="KW-0274">FAD</keyword>
<dbReference type="PANTHER" id="PTHR43884">
    <property type="entry name" value="ACYL-COA DEHYDROGENASE"/>
    <property type="match status" value="1"/>
</dbReference>
<dbReference type="InterPro" id="IPR046373">
    <property type="entry name" value="Acyl-CoA_Oxase/DH_mid-dom_sf"/>
</dbReference>
<feature type="domain" description="Acyl-CoA dehydrogenase/oxidase C-terminal" evidence="6">
    <location>
        <begin position="224"/>
        <end position="355"/>
    </location>
</feature>
<dbReference type="Gene3D" id="1.20.140.10">
    <property type="entry name" value="Butyryl-CoA Dehydrogenase, subunit A, domain 3"/>
    <property type="match status" value="1"/>
</dbReference>
<evidence type="ECO:0000313" key="9">
    <source>
        <dbReference type="Proteomes" id="UP000189818"/>
    </source>
</evidence>
<feature type="domain" description="Acyl-CoA dehydrogenase/oxidase N-terminal" evidence="7">
    <location>
        <begin position="8"/>
        <end position="106"/>
    </location>
</feature>
<dbReference type="Gene3D" id="1.10.540.10">
    <property type="entry name" value="Acyl-CoA dehydrogenase/oxidase, N-terminal domain"/>
    <property type="match status" value="1"/>
</dbReference>
<accession>A0A1T5A685</accession>
<keyword evidence="9" id="KW-1185">Reference proteome</keyword>
<dbReference type="Pfam" id="PF00441">
    <property type="entry name" value="Acyl-CoA_dh_1"/>
    <property type="match status" value="1"/>
</dbReference>
<organism evidence="8 9">
    <name type="scientific">Rhizorhabdus histidinilytica</name>
    <dbReference type="NCBI Taxonomy" id="439228"/>
    <lineage>
        <taxon>Bacteria</taxon>
        <taxon>Pseudomonadati</taxon>
        <taxon>Pseudomonadota</taxon>
        <taxon>Alphaproteobacteria</taxon>
        <taxon>Sphingomonadales</taxon>
        <taxon>Sphingomonadaceae</taxon>
        <taxon>Rhizorhabdus</taxon>
    </lineage>
</organism>
<dbReference type="SUPFAM" id="SSF56645">
    <property type="entry name" value="Acyl-CoA dehydrogenase NM domain-like"/>
    <property type="match status" value="1"/>
</dbReference>
<dbReference type="InterPro" id="IPR013786">
    <property type="entry name" value="AcylCoA_DH/ox_N"/>
</dbReference>
<dbReference type="InterPro" id="IPR009100">
    <property type="entry name" value="AcylCoA_DH/oxidase_NM_dom_sf"/>
</dbReference>
<sequence length="375" mass="39927">MDFAKSDIQTMLLDSAERLLADSSGVEYWRERRHDPLGFDEGRWAQFAELGWLALPLPEAAGGLDGTIEDVALLNIALGKSLATEPYVSSVVLASQILRQAADRGRADALMGEIASGTLRVALAHQEPGADPLSTEAVVTVARRTADGFVLTGAKLMAADAPSAAQLILSARIEDEDGVALFLVPADADGLTVDAYPLIDGTRAADIRLTNVALSADALLIGSNRGEAVLDEAIHRAGVALMAQAVGAMEACIRICGDYARERKQFGAAIGSFQAIQHILADMFVATHQARSMLYHAIANSNRPAAERAAALSAARIVIGEAGQLVSRSGIQVHGGYGLTDEYAVSHYFRRLMSLEKQYGDLVRHTERFGDSLFA</sequence>
<dbReference type="InterPro" id="IPR009075">
    <property type="entry name" value="AcylCo_DH/oxidase_C"/>
</dbReference>
<keyword evidence="3" id="KW-0285">Flavoprotein</keyword>
<comment type="similarity">
    <text evidence="2">Belongs to the acyl-CoA dehydrogenase family.</text>
</comment>
<reference evidence="9" key="1">
    <citation type="submission" date="2017-02" db="EMBL/GenBank/DDBJ databases">
        <authorList>
            <person name="Varghese N."/>
            <person name="Submissions S."/>
        </authorList>
    </citation>
    <scope>NUCLEOTIDE SEQUENCE [LARGE SCALE GENOMIC DNA]</scope>
    <source>
        <strain evidence="9">UM2</strain>
    </source>
</reference>
<dbReference type="PANTHER" id="PTHR43884:SF20">
    <property type="entry name" value="ACYL-COA DEHYDROGENASE FADE28"/>
    <property type="match status" value="1"/>
</dbReference>
<dbReference type="RefSeq" id="WP_079646562.1">
    <property type="nucleotide sequence ID" value="NZ_FUYM01000001.1"/>
</dbReference>
<dbReference type="EMBL" id="FUYM01000001">
    <property type="protein sequence ID" value="SKB30522.1"/>
    <property type="molecule type" value="Genomic_DNA"/>
</dbReference>
<dbReference type="CDD" id="cd00567">
    <property type="entry name" value="ACAD"/>
    <property type="match status" value="1"/>
</dbReference>
<gene>
    <name evidence="8" type="ORF">SAMN06295920_101642</name>
</gene>
<dbReference type="InterPro" id="IPR036250">
    <property type="entry name" value="AcylCo_DH-like_C"/>
</dbReference>
<proteinExistence type="inferred from homology"/>
<evidence type="ECO:0000256" key="2">
    <source>
        <dbReference type="ARBA" id="ARBA00009347"/>
    </source>
</evidence>